<protein>
    <submittedName>
        <fullName evidence="2">Uncharacterized protein</fullName>
    </submittedName>
</protein>
<reference evidence="2 3" key="1">
    <citation type="journal article" date="2024" name="BMC Genomics">
        <title>Genome assembly of redclaw crayfish (Cherax quadricarinatus) provides insights into its immune adaptation and hypoxia tolerance.</title>
        <authorList>
            <person name="Liu Z."/>
            <person name="Zheng J."/>
            <person name="Li H."/>
            <person name="Fang K."/>
            <person name="Wang S."/>
            <person name="He J."/>
            <person name="Zhou D."/>
            <person name="Weng S."/>
            <person name="Chi M."/>
            <person name="Gu Z."/>
            <person name="He J."/>
            <person name="Li F."/>
            <person name="Wang M."/>
        </authorList>
    </citation>
    <scope>NUCLEOTIDE SEQUENCE [LARGE SCALE GENOMIC DNA]</scope>
    <source>
        <strain evidence="2">ZL_2023a</strain>
    </source>
</reference>
<dbReference type="AlphaFoldDB" id="A0AAW0WLP7"/>
<evidence type="ECO:0000313" key="2">
    <source>
        <dbReference type="EMBL" id="KAK8728543.1"/>
    </source>
</evidence>
<feature type="compositionally biased region" description="Basic and acidic residues" evidence="1">
    <location>
        <begin position="127"/>
        <end position="159"/>
    </location>
</feature>
<feature type="non-terminal residue" evidence="2">
    <location>
        <position position="181"/>
    </location>
</feature>
<keyword evidence="3" id="KW-1185">Reference proteome</keyword>
<feature type="region of interest" description="Disordered" evidence="1">
    <location>
        <begin position="127"/>
        <end position="181"/>
    </location>
</feature>
<dbReference type="Proteomes" id="UP001445076">
    <property type="component" value="Unassembled WGS sequence"/>
</dbReference>
<dbReference type="EMBL" id="JARKIK010000071">
    <property type="protein sequence ID" value="KAK8728543.1"/>
    <property type="molecule type" value="Genomic_DNA"/>
</dbReference>
<gene>
    <name evidence="2" type="ORF">OTU49_009006</name>
</gene>
<organism evidence="2 3">
    <name type="scientific">Cherax quadricarinatus</name>
    <name type="common">Australian red claw crayfish</name>
    <dbReference type="NCBI Taxonomy" id="27406"/>
    <lineage>
        <taxon>Eukaryota</taxon>
        <taxon>Metazoa</taxon>
        <taxon>Ecdysozoa</taxon>
        <taxon>Arthropoda</taxon>
        <taxon>Crustacea</taxon>
        <taxon>Multicrustacea</taxon>
        <taxon>Malacostraca</taxon>
        <taxon>Eumalacostraca</taxon>
        <taxon>Eucarida</taxon>
        <taxon>Decapoda</taxon>
        <taxon>Pleocyemata</taxon>
        <taxon>Astacidea</taxon>
        <taxon>Parastacoidea</taxon>
        <taxon>Parastacidae</taxon>
        <taxon>Cherax</taxon>
    </lineage>
</organism>
<evidence type="ECO:0000256" key="1">
    <source>
        <dbReference type="SAM" id="MobiDB-lite"/>
    </source>
</evidence>
<evidence type="ECO:0000313" key="3">
    <source>
        <dbReference type="Proteomes" id="UP001445076"/>
    </source>
</evidence>
<name>A0AAW0WLP7_CHEQU</name>
<proteinExistence type="predicted"/>
<sequence length="181" mass="21772">MCRDLTRYLWGPGAGEQEETKTPQRMQWESQWEVERERSVFVYGLDEAKGETYDERKQEEKKAIEDIMKVIGEGNMTQVANFRRIGWFTKKRNRPLKVIFKAESTRTMILQEKARLRGKQEFRSVYLDRDRTQDERKTMKERVQKRKEKWEEMKKESRITQDQMEGQAHPPETPAEGLQPR</sequence>
<accession>A0AAW0WLP7</accession>
<comment type="caution">
    <text evidence="2">The sequence shown here is derived from an EMBL/GenBank/DDBJ whole genome shotgun (WGS) entry which is preliminary data.</text>
</comment>